<gene>
    <name evidence="3" type="primary">rkpM</name>
    <name evidence="3" type="ORF">GCM10007907_17180</name>
</gene>
<dbReference type="InterPro" id="IPR015422">
    <property type="entry name" value="PyrdxlP-dep_Trfase_small"/>
</dbReference>
<evidence type="ECO:0000256" key="1">
    <source>
        <dbReference type="ARBA" id="ARBA00037999"/>
    </source>
</evidence>
<dbReference type="InterPro" id="IPR015421">
    <property type="entry name" value="PyrdxlP-dep_Trfase_major"/>
</dbReference>
<dbReference type="PANTHER" id="PTHR30244:SF34">
    <property type="entry name" value="DTDP-4-AMINO-4,6-DIDEOXYGALACTOSE TRANSAMINASE"/>
    <property type="match status" value="1"/>
</dbReference>
<sequence length="383" mass="42504">MIPYGRQQIDQADIDAVVATLQSDWLTQGPAIARFERAIAEHCEARHAVAVCNATAALHIACLALDLGPGELLWTTPNTFVASANCGRYCGADVDFVDIDPRTWNMCPQQLARKLEAAALAGRLPKIVVPVAFSGQSCDMARIRELSRQYGFYVVEDASHAVGASYRGRPVGCGDYADMTIFSFHPVKIITTGEGGLILTNRDDLAERLARLRSHGITRDAALMQGESDGPWYYQQLELGYNYRMTDIQAALGYSQWQRLEPFLARRRALAARYDLLLADLPLQLPHRQADADSAWHLYVVRVQGGLDHRKVFDALRMAGIGVNLHYIPVHTQPYYQSLGFKQGDYPEAERYYAEAISLPMYAALQDSEQDQVVAALRQAVAA</sequence>
<dbReference type="Gene3D" id="3.40.640.10">
    <property type="entry name" value="Type I PLP-dependent aspartate aminotransferase-like (Major domain)"/>
    <property type="match status" value="1"/>
</dbReference>
<name>A0ABQ5YEM3_9NEIS</name>
<dbReference type="PIRSF" id="PIRSF000390">
    <property type="entry name" value="PLP_StrS"/>
    <property type="match status" value="1"/>
</dbReference>
<dbReference type="Pfam" id="PF01041">
    <property type="entry name" value="DegT_DnrJ_EryC1"/>
    <property type="match status" value="1"/>
</dbReference>
<dbReference type="SUPFAM" id="SSF53383">
    <property type="entry name" value="PLP-dependent transferases"/>
    <property type="match status" value="1"/>
</dbReference>
<dbReference type="EMBL" id="BSOG01000002">
    <property type="protein sequence ID" value="GLR12928.1"/>
    <property type="molecule type" value="Genomic_DNA"/>
</dbReference>
<dbReference type="InterPro" id="IPR020026">
    <property type="entry name" value="PseC"/>
</dbReference>
<keyword evidence="2" id="KW-0663">Pyridoxal phosphate</keyword>
<evidence type="ECO:0000256" key="2">
    <source>
        <dbReference type="RuleBase" id="RU004508"/>
    </source>
</evidence>
<comment type="similarity">
    <text evidence="1 2">Belongs to the DegT/DnrJ/EryC1 family.</text>
</comment>
<dbReference type="NCBIfam" id="TIGR03588">
    <property type="entry name" value="PseC"/>
    <property type="match status" value="1"/>
</dbReference>
<comment type="caution">
    <text evidence="3">The sequence shown here is derived from an EMBL/GenBank/DDBJ whole genome shotgun (WGS) entry which is preliminary data.</text>
</comment>
<dbReference type="InterPro" id="IPR000653">
    <property type="entry name" value="DegT/StrS_aminotransferase"/>
</dbReference>
<dbReference type="Proteomes" id="UP001156706">
    <property type="component" value="Unassembled WGS sequence"/>
</dbReference>
<dbReference type="CDD" id="cd00616">
    <property type="entry name" value="AHBA_syn"/>
    <property type="match status" value="1"/>
</dbReference>
<reference evidence="4" key="1">
    <citation type="journal article" date="2019" name="Int. J. Syst. Evol. Microbiol.">
        <title>The Global Catalogue of Microorganisms (GCM) 10K type strain sequencing project: providing services to taxonomists for standard genome sequencing and annotation.</title>
        <authorList>
            <consortium name="The Broad Institute Genomics Platform"/>
            <consortium name="The Broad Institute Genome Sequencing Center for Infectious Disease"/>
            <person name="Wu L."/>
            <person name="Ma J."/>
        </authorList>
    </citation>
    <scope>NUCLEOTIDE SEQUENCE [LARGE SCALE GENOMIC DNA]</scope>
    <source>
        <strain evidence="4">NBRC 110044</strain>
    </source>
</reference>
<accession>A0ABQ5YEM3</accession>
<dbReference type="Gene3D" id="3.90.1150.10">
    <property type="entry name" value="Aspartate Aminotransferase, domain 1"/>
    <property type="match status" value="1"/>
</dbReference>
<dbReference type="PANTHER" id="PTHR30244">
    <property type="entry name" value="TRANSAMINASE"/>
    <property type="match status" value="1"/>
</dbReference>
<proteinExistence type="inferred from homology"/>
<dbReference type="RefSeq" id="WP_284196053.1">
    <property type="nucleotide sequence ID" value="NZ_BSOG01000002.1"/>
</dbReference>
<evidence type="ECO:0000313" key="3">
    <source>
        <dbReference type="EMBL" id="GLR12928.1"/>
    </source>
</evidence>
<evidence type="ECO:0000313" key="4">
    <source>
        <dbReference type="Proteomes" id="UP001156706"/>
    </source>
</evidence>
<organism evidence="3 4">
    <name type="scientific">Chitinimonas prasina</name>
    <dbReference type="NCBI Taxonomy" id="1434937"/>
    <lineage>
        <taxon>Bacteria</taxon>
        <taxon>Pseudomonadati</taxon>
        <taxon>Pseudomonadota</taxon>
        <taxon>Betaproteobacteria</taxon>
        <taxon>Neisseriales</taxon>
        <taxon>Chitinibacteraceae</taxon>
        <taxon>Chitinimonas</taxon>
    </lineage>
</organism>
<protein>
    <submittedName>
        <fullName evidence="3">UDP-4-amino-4, 6-dideoxy-N-acetyl-beta-L-altrosami ne transaminase</fullName>
    </submittedName>
</protein>
<dbReference type="InterPro" id="IPR015424">
    <property type="entry name" value="PyrdxlP-dep_Trfase"/>
</dbReference>
<keyword evidence="4" id="KW-1185">Reference proteome</keyword>